<dbReference type="InterPro" id="IPR050155">
    <property type="entry name" value="HAD-like_hydrolase_sf"/>
</dbReference>
<proteinExistence type="predicted"/>
<dbReference type="InterPro" id="IPR023214">
    <property type="entry name" value="HAD_sf"/>
</dbReference>
<keyword evidence="2" id="KW-1185">Reference proteome</keyword>
<reference evidence="1 2" key="1">
    <citation type="submission" date="2013-12" db="EMBL/GenBank/DDBJ databases">
        <title>Annotated genome of Streptomyces scopuliridis.</title>
        <authorList>
            <person name="Olson J.B."/>
        </authorList>
    </citation>
    <scope>NUCLEOTIDE SEQUENCE [LARGE SCALE GENOMIC DNA]</scope>
    <source>
        <strain evidence="1 2">RB72</strain>
    </source>
</reference>
<comment type="caution">
    <text evidence="1">The sequence shown here is derived from an EMBL/GenBank/DDBJ whole genome shotgun (WGS) entry which is preliminary data.</text>
</comment>
<evidence type="ECO:0000313" key="1">
    <source>
        <dbReference type="EMBL" id="PVE07142.1"/>
    </source>
</evidence>
<dbReference type="Pfam" id="PF00702">
    <property type="entry name" value="Hydrolase"/>
    <property type="match status" value="1"/>
</dbReference>
<dbReference type="Proteomes" id="UP000245992">
    <property type="component" value="Unassembled WGS sequence"/>
</dbReference>
<protein>
    <recommendedName>
        <fullName evidence="3">HAD family hydrolase</fullName>
    </recommendedName>
</protein>
<dbReference type="STRING" id="1440053.GCA_000718095_04428"/>
<dbReference type="RefSeq" id="WP_240627847.1">
    <property type="nucleotide sequence ID" value="NZ_AZSP01000283.1"/>
</dbReference>
<dbReference type="AlphaFoldDB" id="A0A2T7SWC3"/>
<gene>
    <name evidence="1" type="ORF">Y717_25840</name>
</gene>
<dbReference type="GO" id="GO:0006281">
    <property type="term" value="P:DNA repair"/>
    <property type="evidence" value="ECO:0007669"/>
    <property type="project" value="TreeGrafter"/>
</dbReference>
<evidence type="ECO:0000313" key="2">
    <source>
        <dbReference type="Proteomes" id="UP000245992"/>
    </source>
</evidence>
<dbReference type="InterPro" id="IPR036412">
    <property type="entry name" value="HAD-like_sf"/>
</dbReference>
<dbReference type="PANTHER" id="PTHR43434:SF1">
    <property type="entry name" value="PHOSPHOGLYCOLATE PHOSPHATASE"/>
    <property type="match status" value="1"/>
</dbReference>
<evidence type="ECO:0008006" key="3">
    <source>
        <dbReference type="Google" id="ProtNLM"/>
    </source>
</evidence>
<accession>A0A2T7SWC3</accession>
<dbReference type="EMBL" id="AZSP01000283">
    <property type="protein sequence ID" value="PVE07142.1"/>
    <property type="molecule type" value="Genomic_DNA"/>
</dbReference>
<dbReference type="Gene3D" id="3.40.50.1000">
    <property type="entry name" value="HAD superfamily/HAD-like"/>
    <property type="match status" value="1"/>
</dbReference>
<dbReference type="SUPFAM" id="SSF56784">
    <property type="entry name" value="HAD-like"/>
    <property type="match status" value="1"/>
</dbReference>
<sequence length="253" mass="26972">MTDPLDPLDSMAPVDPPDSVRCVLFDFDGPVCALFRNHPAPEVAGRLLDWLPAGVRRRVRTEDGGPVTDPQVILRAVGELDPGSALVSELEARLTEEEVLATESAVPSVRAAELIRALSDAGVVLAVTTNNSPRAVRRYLERTGLADCFGPHIHGRTHDPHDPRRLKPHPDCLARALASTGAAAGESVMIGDAVADFLAAKQLGIRFLGYATRESKSEVLYEVGARVVVDELPGGVGELAALADQLSRDGRLP</sequence>
<dbReference type="GO" id="GO:0008967">
    <property type="term" value="F:phosphoglycolate phosphatase activity"/>
    <property type="evidence" value="ECO:0007669"/>
    <property type="project" value="TreeGrafter"/>
</dbReference>
<name>A0A2T7SWC3_9ACTN</name>
<organism evidence="1 2">
    <name type="scientific">Streptomyces scopuliridis RB72</name>
    <dbReference type="NCBI Taxonomy" id="1440053"/>
    <lineage>
        <taxon>Bacteria</taxon>
        <taxon>Bacillati</taxon>
        <taxon>Actinomycetota</taxon>
        <taxon>Actinomycetes</taxon>
        <taxon>Kitasatosporales</taxon>
        <taxon>Streptomycetaceae</taxon>
        <taxon>Streptomyces</taxon>
    </lineage>
</organism>
<dbReference type="GO" id="GO:0005829">
    <property type="term" value="C:cytosol"/>
    <property type="evidence" value="ECO:0007669"/>
    <property type="project" value="TreeGrafter"/>
</dbReference>
<dbReference type="PANTHER" id="PTHR43434">
    <property type="entry name" value="PHOSPHOGLYCOLATE PHOSPHATASE"/>
    <property type="match status" value="1"/>
</dbReference>